<gene>
    <name evidence="1" type="ORF">Adt_46052</name>
</gene>
<name>A0ABD1P2R3_9LAMI</name>
<reference evidence="2" key="1">
    <citation type="submission" date="2024-07" db="EMBL/GenBank/DDBJ databases">
        <title>Two chromosome-level genome assemblies of Korean endemic species Abeliophyllum distichum and Forsythia ovata (Oleaceae).</title>
        <authorList>
            <person name="Jang H."/>
        </authorList>
    </citation>
    <scope>NUCLEOTIDE SEQUENCE [LARGE SCALE GENOMIC DNA]</scope>
</reference>
<dbReference type="PANTHER" id="PTHR33593">
    <property type="entry name" value="DUF1442 FAMILY PROTEIN"/>
    <property type="match status" value="1"/>
</dbReference>
<organism evidence="1 2">
    <name type="scientific">Abeliophyllum distichum</name>
    <dbReference type="NCBI Taxonomy" id="126358"/>
    <lineage>
        <taxon>Eukaryota</taxon>
        <taxon>Viridiplantae</taxon>
        <taxon>Streptophyta</taxon>
        <taxon>Embryophyta</taxon>
        <taxon>Tracheophyta</taxon>
        <taxon>Spermatophyta</taxon>
        <taxon>Magnoliopsida</taxon>
        <taxon>eudicotyledons</taxon>
        <taxon>Gunneridae</taxon>
        <taxon>Pentapetalae</taxon>
        <taxon>asterids</taxon>
        <taxon>lamiids</taxon>
        <taxon>Lamiales</taxon>
        <taxon>Oleaceae</taxon>
        <taxon>Forsythieae</taxon>
        <taxon>Abeliophyllum</taxon>
    </lineage>
</organism>
<protein>
    <submittedName>
        <fullName evidence="1">Uncharacterized protein</fullName>
    </submittedName>
</protein>
<dbReference type="AlphaFoldDB" id="A0ABD1P2R3"/>
<accession>A0ABD1P2R3</accession>
<proteinExistence type="predicted"/>
<dbReference type="PANTHER" id="PTHR33593:SF2">
    <property type="entry name" value="ANKYRIN REPEAT_KH DOMAIN PROTEIN (DUF1442)"/>
    <property type="match status" value="1"/>
</dbReference>
<evidence type="ECO:0000313" key="1">
    <source>
        <dbReference type="EMBL" id="KAL2458151.1"/>
    </source>
</evidence>
<sequence>MAAGWNATLIVETWCQGGDIATSIGLAVASHHTGGRHICIVPDEESRSDYNNAITKSGLLVQVIVGGAGRGQRGAVLVCKNASPRDGLGFGWRSLVDWKSRIVRSVFLPVGKGLDIAHVGAKTGNVKGDKRKWIKHIDTQSGEEFVIRK</sequence>
<dbReference type="Proteomes" id="UP001604336">
    <property type="component" value="Unassembled WGS sequence"/>
</dbReference>
<comment type="caution">
    <text evidence="1">The sequence shown here is derived from an EMBL/GenBank/DDBJ whole genome shotgun (WGS) entry which is preliminary data.</text>
</comment>
<keyword evidence="2" id="KW-1185">Reference proteome</keyword>
<dbReference type="InterPro" id="IPR009902">
    <property type="entry name" value="DUF1442"/>
</dbReference>
<evidence type="ECO:0000313" key="2">
    <source>
        <dbReference type="Proteomes" id="UP001604336"/>
    </source>
</evidence>
<dbReference type="Pfam" id="PF07279">
    <property type="entry name" value="DUF1442"/>
    <property type="match status" value="2"/>
</dbReference>
<dbReference type="EMBL" id="JBFOLK010000032">
    <property type="protein sequence ID" value="KAL2458151.1"/>
    <property type="molecule type" value="Genomic_DNA"/>
</dbReference>